<proteinExistence type="predicted"/>
<organism evidence="1 2">
    <name type="scientific">Prymnesium parvum</name>
    <name type="common">Toxic golden alga</name>
    <dbReference type="NCBI Taxonomy" id="97485"/>
    <lineage>
        <taxon>Eukaryota</taxon>
        <taxon>Haptista</taxon>
        <taxon>Haptophyta</taxon>
        <taxon>Prymnesiophyceae</taxon>
        <taxon>Prymnesiales</taxon>
        <taxon>Prymnesiaceae</taxon>
        <taxon>Prymnesium</taxon>
    </lineage>
</organism>
<dbReference type="EMBL" id="JBGBPQ010000016">
    <property type="protein sequence ID" value="KAL1508400.1"/>
    <property type="molecule type" value="Genomic_DNA"/>
</dbReference>
<sequence length="245" mass="25746">MMLGPLLLALSPSSAPQAGIAARGLIPRRTIIGALPLAVLPRPACSSSPGDPFSIELPPGFVRSTRKATQGTIFVGGNFPRASVVSITAWPVDELLKQDAAALSLPGLPADSSVKLPSRPLTSIDDLGPAQSTGMLLTRARDRDATAGALQSELRSCVSSEGKLRLSLQTVLPVADPDELERQRGVRQLIRRTSAVAQLGSVPGLEGPVPAIITVWGSALEQDYLSDLGEQLEQSVNSFVWTGQK</sequence>
<name>A0AB34J0G8_PRYPA</name>
<evidence type="ECO:0000313" key="1">
    <source>
        <dbReference type="EMBL" id="KAL1508400.1"/>
    </source>
</evidence>
<comment type="caution">
    <text evidence="1">The sequence shown here is derived from an EMBL/GenBank/DDBJ whole genome shotgun (WGS) entry which is preliminary data.</text>
</comment>
<dbReference type="Proteomes" id="UP001515480">
    <property type="component" value="Unassembled WGS sequence"/>
</dbReference>
<keyword evidence="2" id="KW-1185">Reference proteome</keyword>
<gene>
    <name evidence="1" type="ORF">AB1Y20_004510</name>
</gene>
<reference evidence="1 2" key="1">
    <citation type="journal article" date="2024" name="Science">
        <title>Giant polyketide synthase enzymes in the biosynthesis of giant marine polyether toxins.</title>
        <authorList>
            <person name="Fallon T.R."/>
            <person name="Shende V.V."/>
            <person name="Wierzbicki I.H."/>
            <person name="Pendleton A.L."/>
            <person name="Watervoot N.F."/>
            <person name="Auber R.P."/>
            <person name="Gonzalez D.J."/>
            <person name="Wisecaver J.H."/>
            <person name="Moore B.S."/>
        </authorList>
    </citation>
    <scope>NUCLEOTIDE SEQUENCE [LARGE SCALE GENOMIC DNA]</scope>
    <source>
        <strain evidence="1 2">12B1</strain>
    </source>
</reference>
<dbReference type="AlphaFoldDB" id="A0AB34J0G8"/>
<accession>A0AB34J0G8</accession>
<evidence type="ECO:0000313" key="2">
    <source>
        <dbReference type="Proteomes" id="UP001515480"/>
    </source>
</evidence>
<protein>
    <submittedName>
        <fullName evidence="1">Uncharacterized protein</fullName>
    </submittedName>
</protein>